<gene>
    <name evidence="2" type="ORF">A2519_17045</name>
</gene>
<evidence type="ECO:0000313" key="3">
    <source>
        <dbReference type="Proteomes" id="UP000179243"/>
    </source>
</evidence>
<dbReference type="Proteomes" id="UP000179243">
    <property type="component" value="Unassembled WGS sequence"/>
</dbReference>
<proteinExistence type="predicted"/>
<comment type="caution">
    <text evidence="2">The sequence shown here is derived from an EMBL/GenBank/DDBJ whole genome shotgun (WGS) entry which is preliminary data.</text>
</comment>
<feature type="chain" id="PRO_5009528360" description="Sialidase domain-containing protein" evidence="1">
    <location>
        <begin position="20"/>
        <end position="661"/>
    </location>
</feature>
<evidence type="ECO:0000256" key="1">
    <source>
        <dbReference type="SAM" id="SignalP"/>
    </source>
</evidence>
<organism evidence="2 3">
    <name type="scientific">Candidatus Raymondbacteria bacterium RIFOXYD12_FULL_49_13</name>
    <dbReference type="NCBI Taxonomy" id="1817890"/>
    <lineage>
        <taxon>Bacteria</taxon>
        <taxon>Raymondiibacteriota</taxon>
    </lineage>
</organism>
<sequence>MRNPFSMIFFCLGIVISYAVCPASINPDEKLLLGFEDNELVKIGVKTQKGDTAVWAIPSYAVSTDPFERPRIWKTIQKNIQGKQSLVYIFKLAAPGPKSEYSTKEYPDYTDEREMRQASWALPIFKNAEYGWATSLWDSHWNGYDLFRVDIYADHDAKIWTAIEDREIEPPVTRAFIIKAGTWQTLEIDLKKARKYRNLDLDQIINVHIGGHADDTAYVMLDNIRLAQAGAPSHLPIVTDTSSYEPETVKDRSLFQVVRFSRPMHKKLNATPEPMRVRIKNMTAMMLSPCGWINYYDDNRILLVFINNEKKKGSYPTLNAVQTLNGGKTWTGFGGDEAPTAISVRNLDHGTSRGQPVGLDGANILISSGFGCAGWGTMSPRQKAYRILPNGEKGWTLDKKKYVFDGDIRHCGSNSSVIQLEDGKLWATWGHFGRELTMGVHAKFSDDLGMHWQSFRAGKTPEIPGSFDDKQAINSYFYKQTRIFKYKNSVGVVWQDRDGLHVEVFNGTEWRPIPLPYTHVQINYPETGFRPPLSAISLNEHIFITATNLRGLLHWDGTVWRHELDSAWDGGMLSLSQNTVMLITPAPGLTEIDREKWIQSDIVYYIRSPSGSWSEKRSLSKGPSDIFIYWGIWGISVPVACTGKPGEGILIYAIPNPYFKE</sequence>
<name>A0A1F7F346_UNCRA</name>
<keyword evidence="1" id="KW-0732">Signal</keyword>
<dbReference type="EMBL" id="MFYX01000136">
    <property type="protein sequence ID" value="OGK00967.1"/>
    <property type="molecule type" value="Genomic_DNA"/>
</dbReference>
<accession>A0A1F7F346</accession>
<dbReference type="AlphaFoldDB" id="A0A1F7F346"/>
<evidence type="ECO:0008006" key="4">
    <source>
        <dbReference type="Google" id="ProtNLM"/>
    </source>
</evidence>
<feature type="signal peptide" evidence="1">
    <location>
        <begin position="1"/>
        <end position="19"/>
    </location>
</feature>
<reference evidence="2 3" key="1">
    <citation type="journal article" date="2016" name="Nat. Commun.">
        <title>Thousands of microbial genomes shed light on interconnected biogeochemical processes in an aquifer system.</title>
        <authorList>
            <person name="Anantharaman K."/>
            <person name="Brown C.T."/>
            <person name="Hug L.A."/>
            <person name="Sharon I."/>
            <person name="Castelle C.J."/>
            <person name="Probst A.J."/>
            <person name="Thomas B.C."/>
            <person name="Singh A."/>
            <person name="Wilkins M.J."/>
            <person name="Karaoz U."/>
            <person name="Brodie E.L."/>
            <person name="Williams K.H."/>
            <person name="Hubbard S.S."/>
            <person name="Banfield J.F."/>
        </authorList>
    </citation>
    <scope>NUCLEOTIDE SEQUENCE [LARGE SCALE GENOMIC DNA]</scope>
</reference>
<evidence type="ECO:0000313" key="2">
    <source>
        <dbReference type="EMBL" id="OGK00967.1"/>
    </source>
</evidence>
<protein>
    <recommendedName>
        <fullName evidence="4">Sialidase domain-containing protein</fullName>
    </recommendedName>
</protein>